<sequence>MEELQDLLKELEQTLHDRLHAIRGGALHDVKNFHSANDFVELLEESENDFNYYVEEMENVDDYNMDEYQRLAEAAKNKFQTEVINLIDTLDFYNLEEKAKSLAVKNKVK</sequence>
<evidence type="ECO:0000313" key="2">
    <source>
        <dbReference type="Proteomes" id="UP000006431"/>
    </source>
</evidence>
<dbReference type="HOGENOM" id="CLU_2182623_0_0_7"/>
<protein>
    <submittedName>
        <fullName evidence="1">Uncharacterized protein</fullName>
    </submittedName>
</protein>
<accession>B6BLR7</accession>
<evidence type="ECO:0000313" key="1">
    <source>
        <dbReference type="EMBL" id="EHP28727.1"/>
    </source>
</evidence>
<dbReference type="AlphaFoldDB" id="B6BLR7"/>
<proteinExistence type="predicted"/>
<organism evidence="1 2">
    <name type="scientific">Sulfurimonas gotlandica (strain DSM 19862 / JCM 16533 / GD1)</name>
    <dbReference type="NCBI Taxonomy" id="929558"/>
    <lineage>
        <taxon>Bacteria</taxon>
        <taxon>Pseudomonadati</taxon>
        <taxon>Campylobacterota</taxon>
        <taxon>Epsilonproteobacteria</taxon>
        <taxon>Campylobacterales</taxon>
        <taxon>Sulfurimonadaceae</taxon>
        <taxon>Sulfurimonas</taxon>
    </lineage>
</organism>
<dbReference type="PATRIC" id="fig|929558.5.peg.202"/>
<accession>H1FSZ1</accession>
<dbReference type="Proteomes" id="UP000006431">
    <property type="component" value="Unassembled WGS sequence"/>
</dbReference>
<dbReference type="RefSeq" id="WP_008338656.1">
    <property type="nucleotide sequence ID" value="NZ_AFRZ01000001.1"/>
</dbReference>
<gene>
    <name evidence="1" type="ORF">SMGD1_0200</name>
</gene>
<comment type="caution">
    <text evidence="1">The sequence shown here is derived from an EMBL/GenBank/DDBJ whole genome shotgun (WGS) entry which is preliminary data.</text>
</comment>
<dbReference type="STRING" id="929558.SMGD1_0200"/>
<reference evidence="1 2" key="1">
    <citation type="journal article" date="2012" name="Proc. Natl. Acad. Sci. U.S.A.">
        <title>Genome and physiology of a model Epsilonproteobacterium responsible for sulfide detoxification in marine oxygen depletion zones.</title>
        <authorList>
            <person name="Grote J."/>
            <person name="Schott T."/>
            <person name="Bruckner C.G."/>
            <person name="Glockner F.O."/>
            <person name="Jost G."/>
            <person name="Teeling H."/>
            <person name="Labrenz M."/>
            <person name="Jurgens K."/>
        </authorList>
    </citation>
    <scope>NUCLEOTIDE SEQUENCE [LARGE SCALE GENOMIC DNA]</scope>
    <source>
        <strain evidence="1 2">GD1</strain>
    </source>
</reference>
<name>B6BLR7_SULGG</name>
<keyword evidence="2" id="KW-1185">Reference proteome</keyword>
<dbReference type="EMBL" id="AFRZ01000001">
    <property type="protein sequence ID" value="EHP28727.1"/>
    <property type="molecule type" value="Genomic_DNA"/>
</dbReference>